<gene>
    <name evidence="2" type="ORF">STRIC_2124</name>
</gene>
<accession>G5K5K8</accession>
<dbReference type="AlphaFoldDB" id="G5K5K8"/>
<organism evidence="2 3">
    <name type="scientific">Streptococcus ictaluri 707-05</name>
    <dbReference type="NCBI Taxonomy" id="764299"/>
    <lineage>
        <taxon>Bacteria</taxon>
        <taxon>Bacillati</taxon>
        <taxon>Bacillota</taxon>
        <taxon>Bacilli</taxon>
        <taxon>Lactobacillales</taxon>
        <taxon>Streptococcaceae</taxon>
        <taxon>Streptococcus</taxon>
    </lineage>
</organism>
<dbReference type="Proteomes" id="UP000003330">
    <property type="component" value="Unassembled WGS sequence"/>
</dbReference>
<dbReference type="GO" id="GO:0016788">
    <property type="term" value="F:hydrolase activity, acting on ester bonds"/>
    <property type="evidence" value="ECO:0007669"/>
    <property type="project" value="InterPro"/>
</dbReference>
<keyword evidence="3" id="KW-1185">Reference proteome</keyword>
<comment type="caution">
    <text evidence="2">The sequence shown here is derived from an EMBL/GenBank/DDBJ whole genome shotgun (WGS) entry which is preliminary data.</text>
</comment>
<name>G5K5K8_9STRE</name>
<dbReference type="Gene3D" id="3.90.75.20">
    <property type="match status" value="1"/>
</dbReference>
<dbReference type="Gene3D" id="1.10.10.10">
    <property type="entry name" value="Winged helix-like DNA-binding domain superfamily/Winged helix DNA-binding domain"/>
    <property type="match status" value="1"/>
</dbReference>
<dbReference type="InterPro" id="IPR010902">
    <property type="entry name" value="NUMOD4"/>
</dbReference>
<protein>
    <recommendedName>
        <fullName evidence="1">HNH nuclease domain-containing protein</fullName>
    </recommendedName>
</protein>
<feature type="domain" description="HNH nuclease" evidence="1">
    <location>
        <begin position="63"/>
        <end position="111"/>
    </location>
</feature>
<dbReference type="InterPro" id="IPR044925">
    <property type="entry name" value="His-Me_finger_sf"/>
</dbReference>
<dbReference type="EMBL" id="AEUX02000007">
    <property type="protein sequence ID" value="EHI69001.1"/>
    <property type="molecule type" value="Genomic_DNA"/>
</dbReference>
<dbReference type="RefSeq" id="WP_008089922.1">
    <property type="nucleotide sequence ID" value="NZ_AEUX02000007.1"/>
</dbReference>
<dbReference type="OrthoDB" id="6631788at2"/>
<reference evidence="2 3" key="1">
    <citation type="journal article" date="2014" name="Int. J. Syst. Evol. Microbiol.">
        <title>Phylogenomics and the dynamic genome evolution of the genus Streptococcus.</title>
        <authorList>
            <consortium name="The Broad Institute Genome Sequencing Platform"/>
            <person name="Richards V.P."/>
            <person name="Palmer S.R."/>
            <person name="Pavinski Bitar P.D."/>
            <person name="Qin X."/>
            <person name="Weinstock G.M."/>
            <person name="Highlander S.K."/>
            <person name="Town C.D."/>
            <person name="Burne R.A."/>
            <person name="Stanhope M.J."/>
        </authorList>
    </citation>
    <scope>NUCLEOTIDE SEQUENCE [LARGE SCALE GENOMIC DNA]</scope>
    <source>
        <strain evidence="2 3">707-05</strain>
    </source>
</reference>
<dbReference type="SMART" id="SM00507">
    <property type="entry name" value="HNHc"/>
    <property type="match status" value="1"/>
</dbReference>
<evidence type="ECO:0000259" key="1">
    <source>
        <dbReference type="SMART" id="SM00507"/>
    </source>
</evidence>
<dbReference type="eggNOG" id="ENOG5033AUY">
    <property type="taxonomic scope" value="Bacteria"/>
</dbReference>
<dbReference type="Pfam" id="PF13392">
    <property type="entry name" value="HNH_3"/>
    <property type="match status" value="1"/>
</dbReference>
<dbReference type="InterPro" id="IPR003615">
    <property type="entry name" value="HNH_nuc"/>
</dbReference>
<evidence type="ECO:0000313" key="2">
    <source>
        <dbReference type="EMBL" id="EHI69001.1"/>
    </source>
</evidence>
<dbReference type="InterPro" id="IPR036388">
    <property type="entry name" value="WH-like_DNA-bd_sf"/>
</dbReference>
<sequence length="183" mass="21208">MEEWRTVKGYEGVYEISNTGKIRSLDRLITCSDGRNVFYKGIELKYSLNKDGYCVVALCKNGTQKSAHIHRLVAEAFIKKNRQNLEVNHIDENKENNNAKNLEWVTRKENCNHGTRTERSQKNRTYENVRKIPVRKLDLSGNVINEYSSISEAVKEFNGYIIVVSRVVNGKRKTAYGYKWEAI</sequence>
<dbReference type="STRING" id="764299.STRIC_2124"/>
<dbReference type="SMART" id="SM00497">
    <property type="entry name" value="IENR1"/>
    <property type="match status" value="1"/>
</dbReference>
<dbReference type="SUPFAM" id="SSF54060">
    <property type="entry name" value="His-Me finger endonucleases"/>
    <property type="match status" value="1"/>
</dbReference>
<dbReference type="InterPro" id="IPR003647">
    <property type="entry name" value="Intron_nuc_1_rpt"/>
</dbReference>
<dbReference type="Pfam" id="PF07463">
    <property type="entry name" value="NUMOD4"/>
    <property type="match status" value="1"/>
</dbReference>
<evidence type="ECO:0000313" key="3">
    <source>
        <dbReference type="Proteomes" id="UP000003330"/>
    </source>
</evidence>
<proteinExistence type="predicted"/>